<dbReference type="Pfam" id="PF17103">
    <property type="entry name" value="Stealth_CR4"/>
    <property type="match status" value="1"/>
</dbReference>
<feature type="domain" description="Stealth protein CR1 conserved region 1" evidence="5">
    <location>
        <begin position="266"/>
        <end position="289"/>
    </location>
</feature>
<organism evidence="8 9">
    <name type="scientific">Streptomyces griseomycini</name>
    <dbReference type="NCBI Taxonomy" id="66895"/>
    <lineage>
        <taxon>Bacteria</taxon>
        <taxon>Bacillati</taxon>
        <taxon>Actinomycetota</taxon>
        <taxon>Actinomycetes</taxon>
        <taxon>Kitasatosporales</taxon>
        <taxon>Streptomycetaceae</taxon>
        <taxon>Streptomyces</taxon>
    </lineage>
</organism>
<sequence>MSLNNPEASALVSTYRSLVPVGARRRIVRRVPGSLRSSVKRSLASADAVRSAVVVQALGGNRKAGKHTSDLPVRVVRAAGRHLRAVEVPGATAWAARARNLHMLVSFLEEAGIDYFCVRGTGSPAPCVAVPARWRADVEELLRLACADNPGYVGAGAQGQPRPGASPACWRALRGRSVLRVTWVVCDPTGHLVFGPEYGCDLEFWAEQDGRLVAPRPNKVVTDIPADAGRCQVEQKRFSPVPAIYSTGHARTLPEFAAALPDDHLFPIDVVYTWVDDSDPEWRASRDTARWQLTGASGGGLHEQAANDARYTSRDELRYSLRSIHQYAPWVRNIFLVTAGQVPSWLNTEFPGLRVVDHREIFSDPGALPTFNSHAIESQLHHIPELAEHFLYLNDDVFFGRPVQPGQFFHANGLTKFFQSKALIPSGRASTEDLPVNAAGKNSRGLIAQQFGTVISQKMKHTPHVLRRSVLAEIEQVYAKAHWVTQHSRFRSPSDVPIASSLHHYYAYHSARATVGDIRYVYIDLADDLAQRRLNNLLARRNFDTFCMNDTVTARDPEAQSRMVADFLNAYFPVPSPFEKGSGIAVPRRSARSAERLAELGHAGT</sequence>
<name>A0A7W7LY56_9ACTN</name>
<evidence type="ECO:0000256" key="3">
    <source>
        <dbReference type="ARBA" id="ARBA00023169"/>
    </source>
</evidence>
<accession>A0A7W7LY56</accession>
<evidence type="ECO:0000259" key="4">
    <source>
        <dbReference type="Pfam" id="PF11380"/>
    </source>
</evidence>
<reference evidence="8 9" key="1">
    <citation type="submission" date="2020-08" db="EMBL/GenBank/DDBJ databases">
        <title>Genomic Encyclopedia of Type Strains, Phase III (KMG-III): the genomes of soil and plant-associated and newly described type strains.</title>
        <authorList>
            <person name="Whitman W."/>
        </authorList>
    </citation>
    <scope>NUCLEOTIDE SEQUENCE [LARGE SCALE GENOMIC DNA]</scope>
    <source>
        <strain evidence="8 9">CECT 3273</strain>
    </source>
</reference>
<feature type="domain" description="Stealth protein CR4 conserved region 4" evidence="7">
    <location>
        <begin position="536"/>
        <end position="582"/>
    </location>
</feature>
<evidence type="ECO:0000259" key="6">
    <source>
        <dbReference type="Pfam" id="PF17102"/>
    </source>
</evidence>
<dbReference type="GO" id="GO:0016772">
    <property type="term" value="F:transferase activity, transferring phosphorus-containing groups"/>
    <property type="evidence" value="ECO:0007669"/>
    <property type="project" value="InterPro"/>
</dbReference>
<dbReference type="InterPro" id="IPR031356">
    <property type="entry name" value="Stealth_CR4"/>
</dbReference>
<comment type="caution">
    <text evidence="8">The sequence shown here is derived from an EMBL/GenBank/DDBJ whole genome shotgun (WGS) entry which is preliminary data.</text>
</comment>
<dbReference type="InterPro" id="IPR031357">
    <property type="entry name" value="Stealth_CR3"/>
</dbReference>
<dbReference type="Pfam" id="PF17101">
    <property type="entry name" value="Stealth_CR1"/>
    <property type="match status" value="1"/>
</dbReference>
<evidence type="ECO:0008006" key="10">
    <source>
        <dbReference type="Google" id="ProtNLM"/>
    </source>
</evidence>
<evidence type="ECO:0000313" key="9">
    <source>
        <dbReference type="Proteomes" id="UP000579523"/>
    </source>
</evidence>
<dbReference type="PANTHER" id="PTHR24045">
    <property type="match status" value="1"/>
</dbReference>
<dbReference type="EMBL" id="JACHJI010000004">
    <property type="protein sequence ID" value="MBB4898635.1"/>
    <property type="molecule type" value="Genomic_DNA"/>
</dbReference>
<dbReference type="InterPro" id="IPR047141">
    <property type="entry name" value="Stealth"/>
</dbReference>
<dbReference type="AlphaFoldDB" id="A0A7W7LY56"/>
<dbReference type="Proteomes" id="UP000579523">
    <property type="component" value="Unassembled WGS sequence"/>
</dbReference>
<evidence type="ECO:0000313" key="8">
    <source>
        <dbReference type="EMBL" id="MBB4898635.1"/>
    </source>
</evidence>
<feature type="domain" description="Stealth protein CR3 conserved region 3" evidence="6">
    <location>
        <begin position="460"/>
        <end position="508"/>
    </location>
</feature>
<comment type="similarity">
    <text evidence="1">Belongs to the stealth family.</text>
</comment>
<feature type="domain" description="Stealth protein CR2 conserved region 2" evidence="4">
    <location>
        <begin position="310"/>
        <end position="416"/>
    </location>
</feature>
<dbReference type="Pfam" id="PF17102">
    <property type="entry name" value="Stealth_CR3"/>
    <property type="match status" value="1"/>
</dbReference>
<dbReference type="GO" id="GO:0000271">
    <property type="term" value="P:polysaccharide biosynthetic process"/>
    <property type="evidence" value="ECO:0007669"/>
    <property type="project" value="UniProtKB-KW"/>
</dbReference>
<gene>
    <name evidence="8" type="ORF">FHS37_002693</name>
</gene>
<proteinExistence type="inferred from homology"/>
<keyword evidence="3" id="KW-0270">Exopolysaccharide synthesis</keyword>
<protein>
    <recommendedName>
        <fullName evidence="10">UDP-N-acetylglucosamine-lysosomal-acetylglucosaminephosphotransferase</fullName>
    </recommendedName>
</protein>
<keyword evidence="2" id="KW-0808">Transferase</keyword>
<dbReference type="InterPro" id="IPR031358">
    <property type="entry name" value="Stealth_CR1"/>
</dbReference>
<evidence type="ECO:0000256" key="2">
    <source>
        <dbReference type="ARBA" id="ARBA00022679"/>
    </source>
</evidence>
<evidence type="ECO:0000256" key="1">
    <source>
        <dbReference type="ARBA" id="ARBA00007583"/>
    </source>
</evidence>
<dbReference type="Pfam" id="PF11380">
    <property type="entry name" value="Stealth_CR2"/>
    <property type="match status" value="1"/>
</dbReference>
<dbReference type="InterPro" id="IPR021520">
    <property type="entry name" value="Stealth_CR2"/>
</dbReference>
<dbReference type="PANTHER" id="PTHR24045:SF0">
    <property type="entry name" value="N-ACETYLGLUCOSAMINE-1-PHOSPHOTRANSFERASE SUBUNITS ALPHA_BETA"/>
    <property type="match status" value="1"/>
</dbReference>
<keyword evidence="9" id="KW-1185">Reference proteome</keyword>
<evidence type="ECO:0000259" key="5">
    <source>
        <dbReference type="Pfam" id="PF17101"/>
    </source>
</evidence>
<evidence type="ECO:0000259" key="7">
    <source>
        <dbReference type="Pfam" id="PF17103"/>
    </source>
</evidence>